<feature type="binding site" evidence="1">
    <location>
        <position position="51"/>
    </location>
    <ligand>
        <name>Mg(2+)</name>
        <dbReference type="ChEBI" id="CHEBI:18420"/>
        <label>1</label>
    </ligand>
</feature>
<evidence type="ECO:0000313" key="4">
    <source>
        <dbReference type="EMBL" id="VHN99853.1"/>
    </source>
</evidence>
<dbReference type="RefSeq" id="WP_053961476.1">
    <property type="nucleotide sequence ID" value="NZ_CP009312.1"/>
</dbReference>
<keyword evidence="1" id="KW-0784">Thiamine biosynthesis</keyword>
<comment type="similarity">
    <text evidence="1">Belongs to the thiamine-monophosphate kinase family.</text>
</comment>
<reference evidence="3 5" key="1">
    <citation type="journal article" date="2015" name="Genome Announc.">
        <title>Complete Genome Sequences for Two Strains of a Novel Fastidious, Partially Acid-Fast, Gram-Positive Corynebacterineae Bacterium, Derived from Human Clinical Samples.</title>
        <authorList>
            <person name="Nicholson A.C."/>
            <person name="Bell M."/>
            <person name="Humrighouse B.W."/>
            <person name="McQuiston J.R."/>
        </authorList>
    </citation>
    <scope>NUCLEOTIDE SEQUENCE [LARGE SCALE GENOMIC DNA]</scope>
    <source>
        <strain evidence="3 5">X1698</strain>
    </source>
</reference>
<comment type="catalytic activity">
    <reaction evidence="1">
        <text>thiamine phosphate + ATP = thiamine diphosphate + ADP</text>
        <dbReference type="Rhea" id="RHEA:15913"/>
        <dbReference type="ChEBI" id="CHEBI:30616"/>
        <dbReference type="ChEBI" id="CHEBI:37575"/>
        <dbReference type="ChEBI" id="CHEBI:58937"/>
        <dbReference type="ChEBI" id="CHEBI:456216"/>
        <dbReference type="EC" id="2.7.4.16"/>
    </reaction>
</comment>
<evidence type="ECO:0000259" key="2">
    <source>
        <dbReference type="Pfam" id="PF00586"/>
    </source>
</evidence>
<keyword evidence="1" id="KW-0547">Nucleotide-binding</keyword>
<keyword evidence="6" id="KW-1185">Reference proteome</keyword>
<evidence type="ECO:0000313" key="3">
    <source>
        <dbReference type="EMBL" id="ALE18574.1"/>
    </source>
</evidence>
<dbReference type="KEGG" id="cbq:AL705_01290"/>
<proteinExistence type="inferred from homology"/>
<dbReference type="SUPFAM" id="SSF56042">
    <property type="entry name" value="PurM C-terminal domain-like"/>
    <property type="match status" value="1"/>
</dbReference>
<keyword evidence="1" id="KW-0479">Metal-binding</keyword>
<dbReference type="STRING" id="1528099.AL705_01290"/>
<dbReference type="GO" id="GO:0000287">
    <property type="term" value="F:magnesium ion binding"/>
    <property type="evidence" value="ECO:0007669"/>
    <property type="project" value="UniProtKB-UniRule"/>
</dbReference>
<name>A0A0M3TBF9_9ACTN</name>
<feature type="binding site" evidence="1">
    <location>
        <position position="230"/>
    </location>
    <ligand>
        <name>Mg(2+)</name>
        <dbReference type="ChEBI" id="CHEBI:18420"/>
        <label>5</label>
    </ligand>
</feature>
<dbReference type="GO" id="GO:0009229">
    <property type="term" value="P:thiamine diphosphate biosynthetic process"/>
    <property type="evidence" value="ECO:0007669"/>
    <property type="project" value="UniProtKB-UniRule"/>
</dbReference>
<feature type="binding site" evidence="1">
    <location>
        <position position="52"/>
    </location>
    <ligand>
        <name>Mg(2+)</name>
        <dbReference type="ChEBI" id="CHEBI:18420"/>
        <label>2</label>
    </ligand>
</feature>
<accession>A0A0M3TBF9</accession>
<feature type="binding site" evidence="1">
    <location>
        <position position="129"/>
    </location>
    <ligand>
        <name>Mg(2+)</name>
        <dbReference type="ChEBI" id="CHEBI:18420"/>
        <label>1</label>
    </ligand>
</feature>
<feature type="binding site" evidence="1">
    <location>
        <position position="363"/>
    </location>
    <ligand>
        <name>substrate</name>
    </ligand>
</feature>
<protein>
    <recommendedName>
        <fullName evidence="1">Thiamine-monophosphate kinase</fullName>
        <shortName evidence="1">TMP kinase</shortName>
        <shortName evidence="1">Thiamine-phosphate kinase</shortName>
        <ecNumber evidence="1">2.7.4.16</ecNumber>
    </recommendedName>
</protein>
<keyword evidence="1 4" id="KW-0418">Kinase</keyword>
<comment type="caution">
    <text evidence="1">Lacks conserved residue(s) required for the propagation of feature annotation.</text>
</comment>
<dbReference type="AlphaFoldDB" id="A0A0M3TBF9"/>
<feature type="domain" description="PurM-like N-terminal" evidence="2">
    <location>
        <begin position="34"/>
        <end position="145"/>
    </location>
</feature>
<dbReference type="GeneID" id="84894266"/>
<dbReference type="OrthoDB" id="9802811at2"/>
<feature type="binding site" evidence="1">
    <location>
        <position position="227"/>
    </location>
    <ligand>
        <name>Mg(2+)</name>
        <dbReference type="ChEBI" id="CHEBI:18420"/>
        <label>3</label>
    </ligand>
</feature>
<feature type="binding site" evidence="1">
    <location>
        <position position="50"/>
    </location>
    <ligand>
        <name>Mg(2+)</name>
        <dbReference type="ChEBI" id="CHEBI:18420"/>
        <label>4</label>
    </ligand>
</feature>
<evidence type="ECO:0000313" key="6">
    <source>
        <dbReference type="Proteomes" id="UP000324288"/>
    </source>
</evidence>
<dbReference type="InterPro" id="IPR036676">
    <property type="entry name" value="PurM-like_C_sf"/>
</dbReference>
<dbReference type="NCBIfam" id="TIGR01379">
    <property type="entry name" value="thiL"/>
    <property type="match status" value="1"/>
</dbReference>
<dbReference type="InterPro" id="IPR016188">
    <property type="entry name" value="PurM-like_N"/>
</dbReference>
<feature type="binding site" evidence="1">
    <location>
        <position position="36"/>
    </location>
    <ligand>
        <name>Mg(2+)</name>
        <dbReference type="ChEBI" id="CHEBI:18420"/>
        <label>3</label>
    </ligand>
</feature>
<dbReference type="Proteomes" id="UP000324288">
    <property type="component" value="Chromosome"/>
</dbReference>
<evidence type="ECO:0000313" key="5">
    <source>
        <dbReference type="Proteomes" id="UP000068137"/>
    </source>
</evidence>
<dbReference type="InterPro" id="IPR006283">
    <property type="entry name" value="ThiL-like"/>
</dbReference>
<keyword evidence="1" id="KW-0067">ATP-binding</keyword>
<dbReference type="CDD" id="cd02194">
    <property type="entry name" value="ThiL"/>
    <property type="match status" value="1"/>
</dbReference>
<dbReference type="InterPro" id="IPR036921">
    <property type="entry name" value="PurM-like_N_sf"/>
</dbReference>
<dbReference type="Gene3D" id="3.90.650.10">
    <property type="entry name" value="PurM-like C-terminal domain"/>
    <property type="match status" value="1"/>
</dbReference>
<dbReference type="GO" id="GO:0009030">
    <property type="term" value="F:thiamine-phosphate kinase activity"/>
    <property type="evidence" value="ECO:0007669"/>
    <property type="project" value="UniProtKB-UniRule"/>
</dbReference>
<dbReference type="PANTHER" id="PTHR30270">
    <property type="entry name" value="THIAMINE-MONOPHOSPHATE KINASE"/>
    <property type="match status" value="1"/>
</dbReference>
<keyword evidence="1" id="KW-0808">Transferase</keyword>
<dbReference type="UniPathway" id="UPA00060">
    <property type="reaction ID" value="UER00142"/>
</dbReference>
<dbReference type="Gene3D" id="3.30.1330.10">
    <property type="entry name" value="PurM-like, N-terminal domain"/>
    <property type="match status" value="1"/>
</dbReference>
<dbReference type="GO" id="GO:0005524">
    <property type="term" value="F:ATP binding"/>
    <property type="evidence" value="ECO:0007669"/>
    <property type="project" value="UniProtKB-UniRule"/>
</dbReference>
<feature type="binding site" evidence="1">
    <location>
        <position position="52"/>
    </location>
    <ligand>
        <name>Mg(2+)</name>
        <dbReference type="ChEBI" id="CHEBI:18420"/>
        <label>1</label>
    </ligand>
</feature>
<reference evidence="3" key="2">
    <citation type="journal article" date="2016" name="Int. J. Syst. Evol. Microbiol.">
        <title>Lawsonella clevelandensis gen. nov., sp. nov., a new member of the suborder Corynebacterineae isolated from human abscesses.</title>
        <authorList>
            <person name="Bell M.E."/>
            <person name="Bernard K.A."/>
            <person name="Harrington S.M."/>
            <person name="Patel N.B."/>
            <person name="Tucker T.A."/>
            <person name="Metcalfe M.G."/>
            <person name="McQuiston J.R."/>
        </authorList>
    </citation>
    <scope>NUCLEOTIDE SEQUENCE</scope>
    <source>
        <strain evidence="3">X1698</strain>
    </source>
</reference>
<dbReference type="PANTHER" id="PTHR30270:SF0">
    <property type="entry name" value="THIAMINE-MONOPHOSPHATE KINASE"/>
    <property type="match status" value="1"/>
</dbReference>
<dbReference type="EC" id="2.7.4.16" evidence="1"/>
<dbReference type="EMBL" id="LR584267">
    <property type="protein sequence ID" value="VHN99853.1"/>
    <property type="molecule type" value="Genomic_DNA"/>
</dbReference>
<evidence type="ECO:0000256" key="1">
    <source>
        <dbReference type="HAMAP-Rule" id="MF_02128"/>
    </source>
</evidence>
<dbReference type="Proteomes" id="UP000068137">
    <property type="component" value="Chromosome"/>
</dbReference>
<comment type="miscellaneous">
    <text evidence="1">Reaction mechanism of ThiL seems to utilize a direct, inline transfer of the gamma-phosphate of ATP to TMP rather than a phosphorylated enzyme intermediate.</text>
</comment>
<dbReference type="PATRIC" id="fig|1562462.4.peg.268"/>
<organism evidence="3 5">
    <name type="scientific">Lawsonella clevelandensis</name>
    <dbReference type="NCBI Taxonomy" id="1528099"/>
    <lineage>
        <taxon>Bacteria</taxon>
        <taxon>Bacillati</taxon>
        <taxon>Actinomycetota</taxon>
        <taxon>Actinomycetes</taxon>
        <taxon>Mycobacteriales</taxon>
        <taxon>Lawsonellaceae</taxon>
        <taxon>Lawsonella</taxon>
    </lineage>
</organism>
<dbReference type="GO" id="GO:0009228">
    <property type="term" value="P:thiamine biosynthetic process"/>
    <property type="evidence" value="ECO:0007669"/>
    <property type="project" value="UniProtKB-KW"/>
</dbReference>
<feature type="binding site" evidence="1">
    <location>
        <position position="59"/>
    </location>
    <ligand>
        <name>substrate</name>
    </ligand>
</feature>
<dbReference type="HAMAP" id="MF_02128">
    <property type="entry name" value="TMP_kinase"/>
    <property type="match status" value="1"/>
</dbReference>
<reference evidence="4 6" key="3">
    <citation type="submission" date="2019-04" db="EMBL/GenBank/DDBJ databases">
        <authorList>
            <person name="Seth-Smith MB H."/>
            <person name="Seth-Smith H."/>
        </authorList>
    </citation>
    <scope>NUCLEOTIDE SEQUENCE [LARGE SCALE GENOMIC DNA]</scope>
    <source>
        <strain evidence="4">USB-603019</strain>
    </source>
</reference>
<feature type="binding site" evidence="1">
    <location>
        <position position="81"/>
    </location>
    <ligand>
        <name>Mg(2+)</name>
        <dbReference type="ChEBI" id="CHEBI:18420"/>
        <label>2</label>
    </ligand>
</feature>
<keyword evidence="1" id="KW-0460">Magnesium</keyword>
<gene>
    <name evidence="1 4" type="primary">thiL</name>
    <name evidence="3" type="ORF">AL705_01290</name>
    <name evidence="4" type="ORF">LC603019_00270</name>
</gene>
<comment type="function">
    <text evidence="1">Catalyzes the ATP-dependent phosphorylation of thiamine-monophosphate (TMP) to form thiamine-pyrophosphate (TPP), the active form of vitamin B1.</text>
</comment>
<feature type="binding site" evidence="1">
    <location>
        <begin position="128"/>
        <end position="129"/>
    </location>
    <ligand>
        <name>ATP</name>
        <dbReference type="ChEBI" id="CHEBI:30616"/>
    </ligand>
</feature>
<dbReference type="Pfam" id="PF00586">
    <property type="entry name" value="AIRS"/>
    <property type="match status" value="1"/>
</dbReference>
<feature type="binding site" evidence="1">
    <location>
        <position position="81"/>
    </location>
    <ligand>
        <name>Mg(2+)</name>
        <dbReference type="ChEBI" id="CHEBI:18420"/>
        <label>3</label>
    </ligand>
</feature>
<feature type="binding site" evidence="1">
    <location>
        <position position="81"/>
    </location>
    <ligand>
        <name>Mg(2+)</name>
        <dbReference type="ChEBI" id="CHEBI:18420"/>
        <label>4</label>
    </ligand>
</feature>
<dbReference type="SUPFAM" id="SSF55326">
    <property type="entry name" value="PurM N-terminal domain-like"/>
    <property type="match status" value="1"/>
</dbReference>
<feature type="binding site" evidence="1">
    <location>
        <position position="36"/>
    </location>
    <ligand>
        <name>Mg(2+)</name>
        <dbReference type="ChEBI" id="CHEBI:18420"/>
        <label>4</label>
    </ligand>
</feature>
<feature type="binding site" evidence="1">
    <location>
        <position position="229"/>
    </location>
    <ligand>
        <name>ATP</name>
        <dbReference type="ChEBI" id="CHEBI:30616"/>
    </ligand>
</feature>
<sequence>MTSVEPTVAELGELGIISSVVCPPRHSSTVLGSGDDSAVVTARGDRAVVSTDILVEGEHFRLDWSDPHSIGRRAIAQNAADIEAMGAHPTGYVVAIAAPRDTPAHIITAIGQGAVAEAHRSGADVVGGDFSSAQQIVICVTALGQLIEPVHTPVLQSGARPGDIVAIAGTLGWSAAGLDILSGTFGTQEEFLHHVLVEHACDLYRCPRPPYGYGARAAADGATAMTDVSDGLLLDLHHIARHSQEKLGEELRLHSEYTPAAGETVALTVNLSNEQLFAAAGESLSELAALCAERVAQRDGGRAIMRRWILSGGEDHGLVATFPAGTELPGGFRHIGVVDTVVATNDSSLISIDGNEVSTVGGWESFNHVAQYRPQSLNN</sequence>
<comment type="pathway">
    <text evidence="1">Cofactor biosynthesis; thiamine diphosphate biosynthesis; thiamine diphosphate from thiamine phosphate: step 1/1.</text>
</comment>
<feature type="binding site" evidence="1">
    <location>
        <position position="314"/>
    </location>
    <ligand>
        <name>substrate</name>
    </ligand>
</feature>
<dbReference type="EMBL" id="CP012390">
    <property type="protein sequence ID" value="ALE18574.1"/>
    <property type="molecule type" value="Genomic_DNA"/>
</dbReference>